<reference evidence="4 5" key="1">
    <citation type="submission" date="2024-03" db="EMBL/GenBank/DDBJ databases">
        <title>The genome assembly and annotation of the cricket Gryllus longicercus Weissman &amp; Gray.</title>
        <authorList>
            <person name="Szrajer S."/>
            <person name="Gray D."/>
            <person name="Ylla G."/>
        </authorList>
    </citation>
    <scope>NUCLEOTIDE SEQUENCE [LARGE SCALE GENOMIC DNA]</scope>
    <source>
        <strain evidence="4">DAG 2021-001</strain>
        <tissue evidence="4">Whole body minus gut</tissue>
    </source>
</reference>
<dbReference type="GO" id="GO:0008047">
    <property type="term" value="F:enzyme activator activity"/>
    <property type="evidence" value="ECO:0007669"/>
    <property type="project" value="InterPro"/>
</dbReference>
<gene>
    <name evidence="4" type="ORF">R5R35_002410</name>
</gene>
<feature type="domain" description="MD-2-related lipid-recognition" evidence="3">
    <location>
        <begin position="31"/>
        <end position="182"/>
    </location>
</feature>
<dbReference type="GO" id="GO:0006689">
    <property type="term" value="P:ganglioside catabolic process"/>
    <property type="evidence" value="ECO:0007669"/>
    <property type="project" value="InterPro"/>
</dbReference>
<proteinExistence type="predicted"/>
<accession>A0AAN9Z7G1</accession>
<dbReference type="InterPro" id="IPR028996">
    <property type="entry name" value="GM2-AP"/>
</dbReference>
<dbReference type="AlphaFoldDB" id="A0AAN9Z7G1"/>
<dbReference type="Proteomes" id="UP001378592">
    <property type="component" value="Unassembled WGS sequence"/>
</dbReference>
<comment type="caution">
    <text evidence="4">The sequence shown here is derived from an EMBL/GenBank/DDBJ whole genome shotgun (WGS) entry which is preliminary data.</text>
</comment>
<dbReference type="Gene3D" id="2.70.220.10">
    <property type="entry name" value="Ganglioside GM2 activator"/>
    <property type="match status" value="1"/>
</dbReference>
<dbReference type="PANTHER" id="PTHR17357">
    <property type="entry name" value="GM2 GANGLIOSIDE ACTIVATOR PROTEIN"/>
    <property type="match status" value="1"/>
</dbReference>
<evidence type="ECO:0000313" key="4">
    <source>
        <dbReference type="EMBL" id="KAK7871168.1"/>
    </source>
</evidence>
<evidence type="ECO:0000313" key="5">
    <source>
        <dbReference type="Proteomes" id="UP001378592"/>
    </source>
</evidence>
<dbReference type="InterPro" id="IPR003172">
    <property type="entry name" value="ML_dom"/>
</dbReference>
<evidence type="ECO:0000259" key="3">
    <source>
        <dbReference type="Pfam" id="PF02221"/>
    </source>
</evidence>
<feature type="signal peptide" evidence="2">
    <location>
        <begin position="1"/>
        <end position="24"/>
    </location>
</feature>
<dbReference type="InterPro" id="IPR036846">
    <property type="entry name" value="GM2-AP_sf"/>
</dbReference>
<evidence type="ECO:0000256" key="2">
    <source>
        <dbReference type="SAM" id="SignalP"/>
    </source>
</evidence>
<sequence>MAVSAFAPVLLLTLMALAVLMVSGVQIKNLQVDPCELNVDYPVTVHNIVAKFIGNKLVVAGGATVARDLEAPVTMSILMRLSLMAFRKVITVPCTNNFGSCTYQDICTLPEKLGEKSAMVCGLLERFGFPCKCPIPKGSYDVSRTEIPFDASLISSFSGSYGVQVNATHNGQPLGCYQITFSMG</sequence>
<name>A0AAN9Z7G1_9ORTH</name>
<evidence type="ECO:0000256" key="1">
    <source>
        <dbReference type="ARBA" id="ARBA00022729"/>
    </source>
</evidence>
<dbReference type="GO" id="GO:0009898">
    <property type="term" value="C:cytoplasmic side of plasma membrane"/>
    <property type="evidence" value="ECO:0007669"/>
    <property type="project" value="TreeGrafter"/>
</dbReference>
<keyword evidence="1 2" id="KW-0732">Signal</keyword>
<organism evidence="4 5">
    <name type="scientific">Gryllus longicercus</name>
    <dbReference type="NCBI Taxonomy" id="2509291"/>
    <lineage>
        <taxon>Eukaryota</taxon>
        <taxon>Metazoa</taxon>
        <taxon>Ecdysozoa</taxon>
        <taxon>Arthropoda</taxon>
        <taxon>Hexapoda</taxon>
        <taxon>Insecta</taxon>
        <taxon>Pterygota</taxon>
        <taxon>Neoptera</taxon>
        <taxon>Polyneoptera</taxon>
        <taxon>Orthoptera</taxon>
        <taxon>Ensifera</taxon>
        <taxon>Gryllidea</taxon>
        <taxon>Grylloidea</taxon>
        <taxon>Gryllidae</taxon>
        <taxon>Gryllinae</taxon>
        <taxon>Gryllus</taxon>
    </lineage>
</organism>
<feature type="chain" id="PRO_5042903617" description="MD-2-related lipid-recognition domain-containing protein" evidence="2">
    <location>
        <begin position="25"/>
        <end position="184"/>
    </location>
</feature>
<dbReference type="EMBL" id="JAZDUA010000043">
    <property type="protein sequence ID" value="KAK7871168.1"/>
    <property type="molecule type" value="Genomic_DNA"/>
</dbReference>
<dbReference type="Pfam" id="PF02221">
    <property type="entry name" value="E1_DerP2_DerF2"/>
    <property type="match status" value="1"/>
</dbReference>
<dbReference type="SUPFAM" id="SSF63707">
    <property type="entry name" value="Ganglioside M2 (gm2) activator"/>
    <property type="match status" value="1"/>
</dbReference>
<keyword evidence="5" id="KW-1185">Reference proteome</keyword>
<dbReference type="PANTHER" id="PTHR17357:SF0">
    <property type="entry name" value="GANGLIOSIDE GM2 ACTIVATOR"/>
    <property type="match status" value="1"/>
</dbReference>
<protein>
    <recommendedName>
        <fullName evidence="3">MD-2-related lipid-recognition domain-containing protein</fullName>
    </recommendedName>
</protein>
<dbReference type="GO" id="GO:0005319">
    <property type="term" value="F:lipid transporter activity"/>
    <property type="evidence" value="ECO:0007669"/>
    <property type="project" value="TreeGrafter"/>
</dbReference>